<protein>
    <submittedName>
        <fullName evidence="2">Uncharacterized protein</fullName>
    </submittedName>
</protein>
<gene>
    <name evidence="2" type="ORF">HNR31_001741</name>
</gene>
<proteinExistence type="predicted"/>
<evidence type="ECO:0000256" key="1">
    <source>
        <dbReference type="SAM" id="MobiDB-lite"/>
    </source>
</evidence>
<dbReference type="RefSeq" id="WP_181555823.1">
    <property type="nucleotide sequence ID" value="NZ_CP064060.1"/>
</dbReference>
<dbReference type="AlphaFoldDB" id="A0A7V9Z6J4"/>
<comment type="caution">
    <text evidence="2">The sequence shown here is derived from an EMBL/GenBank/DDBJ whole genome shotgun (WGS) entry which is preliminary data.</text>
</comment>
<feature type="region of interest" description="Disordered" evidence="1">
    <location>
        <begin position="1"/>
        <end position="28"/>
    </location>
</feature>
<dbReference type="Proteomes" id="UP000523087">
    <property type="component" value="Unassembled WGS sequence"/>
</dbReference>
<sequence length="56" mass="6584">MERKTTRTTDEEITLGLRKNNAPNQTNTTDEEVTLEFMYSGDNVTHQPKDYEDIEY</sequence>
<keyword evidence="3" id="KW-1185">Reference proteome</keyword>
<evidence type="ECO:0000313" key="3">
    <source>
        <dbReference type="Proteomes" id="UP000523087"/>
    </source>
</evidence>
<organism evidence="2 3">
    <name type="scientific">Thermaerobacillus caldiproteolyticus</name>
    <dbReference type="NCBI Taxonomy" id="247480"/>
    <lineage>
        <taxon>Bacteria</taxon>
        <taxon>Bacillati</taxon>
        <taxon>Bacillota</taxon>
        <taxon>Bacilli</taxon>
        <taxon>Bacillales</taxon>
        <taxon>Anoxybacillaceae</taxon>
        <taxon>Thermaerobacillus</taxon>
    </lineage>
</organism>
<evidence type="ECO:0000313" key="2">
    <source>
        <dbReference type="EMBL" id="MBA2874970.1"/>
    </source>
</evidence>
<reference evidence="2 3" key="1">
    <citation type="submission" date="2020-07" db="EMBL/GenBank/DDBJ databases">
        <title>Genomic Encyclopedia of Type Strains, Phase IV (KMG-IV): sequencing the most valuable type-strain genomes for metagenomic binning, comparative biology and taxonomic classification.</title>
        <authorList>
            <person name="Goeker M."/>
        </authorList>
    </citation>
    <scope>NUCLEOTIDE SEQUENCE [LARGE SCALE GENOMIC DNA]</scope>
    <source>
        <strain evidence="2 3">DSM 15730</strain>
    </source>
</reference>
<feature type="compositionally biased region" description="Basic and acidic residues" evidence="1">
    <location>
        <begin position="1"/>
        <end position="10"/>
    </location>
</feature>
<accession>A0A7V9Z6J4</accession>
<dbReference type="EMBL" id="JACDUT010000004">
    <property type="protein sequence ID" value="MBA2874970.1"/>
    <property type="molecule type" value="Genomic_DNA"/>
</dbReference>
<name>A0A7V9Z6J4_9BACL</name>